<dbReference type="GO" id="GO:0051539">
    <property type="term" value="F:4 iron, 4 sulfur cluster binding"/>
    <property type="evidence" value="ECO:0007669"/>
    <property type="project" value="UniProtKB-KW"/>
</dbReference>
<gene>
    <name evidence="6" type="ORF">Asulf_00440</name>
</gene>
<keyword evidence="3" id="KW-0408">Iron</keyword>
<sequence>MILDESEIRDELIRQISRQLMITARTAPKAKGEDSLEILYVDGEEKERIAEKMVEMKDRHKDFVRDAEGVKKAQAVLLIGVFGDRVIGLNCGACGLTCDEMKKAEKKEGKDYRGPMCAYKLIDLGIALGSVAKLASIMGVDNRIMYRIGTAARKLGYAKADIVMGIPLTSAGKNPFFDRK</sequence>
<dbReference type="OrthoDB" id="146335at2157"/>
<evidence type="ECO:0000256" key="2">
    <source>
        <dbReference type="ARBA" id="ARBA00022723"/>
    </source>
</evidence>
<organism evidence="6 7">
    <name type="scientific">Archaeoglobus sulfaticallidus PM70-1</name>
    <dbReference type="NCBI Taxonomy" id="387631"/>
    <lineage>
        <taxon>Archaea</taxon>
        <taxon>Methanobacteriati</taxon>
        <taxon>Methanobacteriota</taxon>
        <taxon>Archaeoglobi</taxon>
        <taxon>Archaeoglobales</taxon>
        <taxon>Archaeoglobaceae</taxon>
        <taxon>Archaeoglobus</taxon>
    </lineage>
</organism>
<dbReference type="Pfam" id="PF09918">
    <property type="entry name" value="DUF2148"/>
    <property type="match status" value="1"/>
</dbReference>
<dbReference type="InterPro" id="IPR000415">
    <property type="entry name" value="Nitroreductase-like"/>
</dbReference>
<dbReference type="GeneID" id="15392086"/>
<protein>
    <submittedName>
        <fullName evidence="6">Uncharacterized protein containing a ferredoxin domain</fullName>
    </submittedName>
</protein>
<dbReference type="HOGENOM" id="CLU_111491_0_0_2"/>
<keyword evidence="1" id="KW-0004">4Fe-4S</keyword>
<dbReference type="EMBL" id="CP005290">
    <property type="protein sequence ID" value="AGK60467.1"/>
    <property type="molecule type" value="Genomic_DNA"/>
</dbReference>
<dbReference type="InterPro" id="IPR019224">
    <property type="entry name" value="DUF2148"/>
</dbReference>
<keyword evidence="4" id="KW-0411">Iron-sulfur</keyword>
<name>N0BE21_9EURY</name>
<feature type="domain" description="4Fe-4S" evidence="5">
    <location>
        <begin position="71"/>
        <end position="134"/>
    </location>
</feature>
<keyword evidence="2" id="KW-0479">Metal-binding</keyword>
<evidence type="ECO:0000256" key="3">
    <source>
        <dbReference type="ARBA" id="ARBA00023004"/>
    </source>
</evidence>
<dbReference type="KEGG" id="ast:Asulf_00440"/>
<dbReference type="PANTHER" id="PTHR40101">
    <property type="entry name" value="CONSERVED PROTEIN"/>
    <property type="match status" value="1"/>
</dbReference>
<dbReference type="Proteomes" id="UP000013307">
    <property type="component" value="Chromosome"/>
</dbReference>
<dbReference type="InterPro" id="IPR007202">
    <property type="entry name" value="4Fe-4S_dom"/>
</dbReference>
<reference evidence="6 7" key="1">
    <citation type="journal article" date="2013" name="Genome Announc.">
        <title>Complete Genome Sequence of the Thermophilic and Facultatively Chemolithoautotrophic Sulfate Reducer Archaeoglobus sulfaticallidus Strain PM70-1T.</title>
        <authorList>
            <person name="Stokke R."/>
            <person name="Hocking W.P."/>
            <person name="Steinsbu B.O."/>
            <person name="Steen I.H."/>
        </authorList>
    </citation>
    <scope>NUCLEOTIDE SEQUENCE [LARGE SCALE GENOMIC DNA]</scope>
    <source>
        <strain evidence="6">PM70-1</strain>
    </source>
</reference>
<evidence type="ECO:0000259" key="5">
    <source>
        <dbReference type="PROSITE" id="PS51656"/>
    </source>
</evidence>
<dbReference type="GO" id="GO:0046872">
    <property type="term" value="F:metal ion binding"/>
    <property type="evidence" value="ECO:0007669"/>
    <property type="project" value="UniProtKB-KW"/>
</dbReference>
<evidence type="ECO:0000313" key="7">
    <source>
        <dbReference type="Proteomes" id="UP000013307"/>
    </source>
</evidence>
<accession>N0BE21</accession>
<dbReference type="GO" id="GO:0016491">
    <property type="term" value="F:oxidoreductase activity"/>
    <property type="evidence" value="ECO:0007669"/>
    <property type="project" value="InterPro"/>
</dbReference>
<dbReference type="STRING" id="387631.Asulf_00440"/>
<evidence type="ECO:0000313" key="6">
    <source>
        <dbReference type="EMBL" id="AGK60467.1"/>
    </source>
</evidence>
<dbReference type="eggNOG" id="arCOG04483">
    <property type="taxonomic scope" value="Archaea"/>
</dbReference>
<proteinExistence type="predicted"/>
<dbReference type="RefSeq" id="WP_015590066.1">
    <property type="nucleotide sequence ID" value="NC_021169.1"/>
</dbReference>
<evidence type="ECO:0000256" key="4">
    <source>
        <dbReference type="ARBA" id="ARBA00023014"/>
    </source>
</evidence>
<dbReference type="AlphaFoldDB" id="N0BE21"/>
<dbReference type="Gene3D" id="3.40.109.10">
    <property type="entry name" value="NADH Oxidase"/>
    <property type="match status" value="1"/>
</dbReference>
<dbReference type="PROSITE" id="PS51656">
    <property type="entry name" value="4FE4S"/>
    <property type="match status" value="1"/>
</dbReference>
<keyword evidence="7" id="KW-1185">Reference proteome</keyword>
<dbReference type="PANTHER" id="PTHR40101:SF1">
    <property type="entry name" value="4FE-4S DOMAIN-CONTAINING PROTEIN"/>
    <property type="match status" value="1"/>
</dbReference>
<evidence type="ECO:0000256" key="1">
    <source>
        <dbReference type="ARBA" id="ARBA00022485"/>
    </source>
</evidence>